<gene>
    <name evidence="2" type="ORF">L596_002000</name>
</gene>
<sequence length="70" mass="7539">MLPPSPEMTHLGSSSPGCDNKERLSYKTTGTASKSRAKGFSGARLEAVGDELAKEELVPVDHHRSESLAW</sequence>
<name>A0A4U8UMW4_STECR</name>
<comment type="caution">
    <text evidence="2">The sequence shown here is derived from an EMBL/GenBank/DDBJ whole genome shotgun (WGS) entry which is preliminary data.</text>
</comment>
<dbReference type="AlphaFoldDB" id="A0A4U8UMW4"/>
<feature type="region of interest" description="Disordered" evidence="1">
    <location>
        <begin position="1"/>
        <end position="41"/>
    </location>
</feature>
<keyword evidence="3" id="KW-1185">Reference proteome</keyword>
<dbReference type="EMBL" id="AZBU02000001">
    <property type="protein sequence ID" value="TMS34394.1"/>
    <property type="molecule type" value="Genomic_DNA"/>
</dbReference>
<dbReference type="Proteomes" id="UP000298663">
    <property type="component" value="Unassembled WGS sequence"/>
</dbReference>
<evidence type="ECO:0000256" key="1">
    <source>
        <dbReference type="SAM" id="MobiDB-lite"/>
    </source>
</evidence>
<evidence type="ECO:0000313" key="2">
    <source>
        <dbReference type="EMBL" id="TMS34394.1"/>
    </source>
</evidence>
<reference evidence="2 3" key="1">
    <citation type="journal article" date="2015" name="Genome Biol.">
        <title>Comparative genomics of Steinernema reveals deeply conserved gene regulatory networks.</title>
        <authorList>
            <person name="Dillman A.R."/>
            <person name="Macchietto M."/>
            <person name="Porter C.F."/>
            <person name="Rogers A."/>
            <person name="Williams B."/>
            <person name="Antoshechkin I."/>
            <person name="Lee M.M."/>
            <person name="Goodwin Z."/>
            <person name="Lu X."/>
            <person name="Lewis E.E."/>
            <person name="Goodrich-Blair H."/>
            <person name="Stock S.P."/>
            <person name="Adams B.J."/>
            <person name="Sternberg P.W."/>
            <person name="Mortazavi A."/>
        </authorList>
    </citation>
    <scope>NUCLEOTIDE SEQUENCE [LARGE SCALE GENOMIC DNA]</scope>
    <source>
        <strain evidence="2 3">ALL</strain>
    </source>
</reference>
<organism evidence="2 3">
    <name type="scientific">Steinernema carpocapsae</name>
    <name type="common">Entomopathogenic nematode</name>
    <dbReference type="NCBI Taxonomy" id="34508"/>
    <lineage>
        <taxon>Eukaryota</taxon>
        <taxon>Metazoa</taxon>
        <taxon>Ecdysozoa</taxon>
        <taxon>Nematoda</taxon>
        <taxon>Chromadorea</taxon>
        <taxon>Rhabditida</taxon>
        <taxon>Tylenchina</taxon>
        <taxon>Panagrolaimomorpha</taxon>
        <taxon>Strongyloidoidea</taxon>
        <taxon>Steinernematidae</taxon>
        <taxon>Steinernema</taxon>
    </lineage>
</organism>
<evidence type="ECO:0000313" key="3">
    <source>
        <dbReference type="Proteomes" id="UP000298663"/>
    </source>
</evidence>
<proteinExistence type="predicted"/>
<reference evidence="2 3" key="2">
    <citation type="journal article" date="2019" name="G3 (Bethesda)">
        <title>Hybrid Assembly of the Genome of the Entomopathogenic Nematode Steinernema carpocapsae Identifies the X-Chromosome.</title>
        <authorList>
            <person name="Serra L."/>
            <person name="Macchietto M."/>
            <person name="Macias-Munoz A."/>
            <person name="McGill C.J."/>
            <person name="Rodriguez I.M."/>
            <person name="Rodriguez B."/>
            <person name="Murad R."/>
            <person name="Mortazavi A."/>
        </authorList>
    </citation>
    <scope>NUCLEOTIDE SEQUENCE [LARGE SCALE GENOMIC DNA]</scope>
    <source>
        <strain evidence="2 3">ALL</strain>
    </source>
</reference>
<protein>
    <submittedName>
        <fullName evidence="2">Uncharacterized protein</fullName>
    </submittedName>
</protein>
<accession>A0A4U8UMW4</accession>